<dbReference type="GO" id="GO:0006525">
    <property type="term" value="P:arginine metabolic process"/>
    <property type="evidence" value="ECO:0007669"/>
    <property type="project" value="TreeGrafter"/>
</dbReference>
<dbReference type="SUPFAM" id="SSF55909">
    <property type="entry name" value="Pentein"/>
    <property type="match status" value="1"/>
</dbReference>
<dbReference type="GO" id="GO:0016597">
    <property type="term" value="F:amino acid binding"/>
    <property type="evidence" value="ECO:0007669"/>
    <property type="project" value="TreeGrafter"/>
</dbReference>
<comment type="similarity">
    <text evidence="1">Belongs to the DDAH family.</text>
</comment>
<keyword evidence="2" id="KW-0378">Hydrolase</keyword>
<dbReference type="InterPro" id="IPR033199">
    <property type="entry name" value="DDAH-like"/>
</dbReference>
<evidence type="ECO:0008006" key="4">
    <source>
        <dbReference type="Google" id="ProtNLM"/>
    </source>
</evidence>
<sequence length="259" mass="27923">VVIRVAVTRGVSSSISECELTHLEREPIDVDLARTQHAHYERVLADLGCCIERLVEEPEFPDSVFVEDIAVVLDEVAIITRPGALSRRGERSSIEAALQPHRPIQHIGAPAILDGGDVLVVGRDVYVGLSTRTNVNSVRQLREFVADYGYRVTGVGFKDCLHLKSSATAVSDDTLLVNPDWVDPSAFSGQACIVVDPAEPRGANVVRVGDTVLFGADFPRTGERLSAEGFDVQPVEATELAKAEGALTCCSLIFESAQT</sequence>
<dbReference type="GO" id="GO:0045429">
    <property type="term" value="P:positive regulation of nitric oxide biosynthetic process"/>
    <property type="evidence" value="ECO:0007669"/>
    <property type="project" value="TreeGrafter"/>
</dbReference>
<evidence type="ECO:0000256" key="1">
    <source>
        <dbReference type="ARBA" id="ARBA00008532"/>
    </source>
</evidence>
<reference evidence="3" key="1">
    <citation type="submission" date="2018-05" db="EMBL/GenBank/DDBJ databases">
        <authorList>
            <person name="Lanie J.A."/>
            <person name="Ng W.-L."/>
            <person name="Kazmierczak K.M."/>
            <person name="Andrzejewski T.M."/>
            <person name="Davidsen T.M."/>
            <person name="Wayne K.J."/>
            <person name="Tettelin H."/>
            <person name="Glass J.I."/>
            <person name="Rusch D."/>
            <person name="Podicherti R."/>
            <person name="Tsui H.-C.T."/>
            <person name="Winkler M.E."/>
        </authorList>
    </citation>
    <scope>NUCLEOTIDE SEQUENCE</scope>
</reference>
<evidence type="ECO:0000313" key="3">
    <source>
        <dbReference type="EMBL" id="SUZ86572.1"/>
    </source>
</evidence>
<dbReference type="PANTHER" id="PTHR12737:SF9">
    <property type="entry name" value="DIMETHYLARGININASE"/>
    <property type="match status" value="1"/>
</dbReference>
<dbReference type="GO" id="GO:0000052">
    <property type="term" value="P:citrulline metabolic process"/>
    <property type="evidence" value="ECO:0007669"/>
    <property type="project" value="TreeGrafter"/>
</dbReference>
<name>A0A381R4E6_9ZZZZ</name>
<protein>
    <recommendedName>
        <fullName evidence="4">Dimethylargininase</fullName>
    </recommendedName>
</protein>
<dbReference type="PANTHER" id="PTHR12737">
    <property type="entry name" value="DIMETHYLARGININE DIMETHYLAMINOHYDROLASE"/>
    <property type="match status" value="1"/>
</dbReference>
<dbReference type="GO" id="GO:0016403">
    <property type="term" value="F:dimethylargininase activity"/>
    <property type="evidence" value="ECO:0007669"/>
    <property type="project" value="TreeGrafter"/>
</dbReference>
<dbReference type="EMBL" id="UINC01001688">
    <property type="protein sequence ID" value="SUZ86572.1"/>
    <property type="molecule type" value="Genomic_DNA"/>
</dbReference>
<gene>
    <name evidence="3" type="ORF">METZ01_LOCUS39426</name>
</gene>
<dbReference type="Gene3D" id="3.75.10.10">
    <property type="entry name" value="L-arginine/glycine Amidinotransferase, Chain A"/>
    <property type="match status" value="1"/>
</dbReference>
<feature type="non-terminal residue" evidence="3">
    <location>
        <position position="1"/>
    </location>
</feature>
<evidence type="ECO:0000256" key="2">
    <source>
        <dbReference type="ARBA" id="ARBA00022801"/>
    </source>
</evidence>
<accession>A0A381R4E6</accession>
<organism evidence="3">
    <name type="scientific">marine metagenome</name>
    <dbReference type="NCBI Taxonomy" id="408172"/>
    <lineage>
        <taxon>unclassified sequences</taxon>
        <taxon>metagenomes</taxon>
        <taxon>ecological metagenomes</taxon>
    </lineage>
</organism>
<dbReference type="AlphaFoldDB" id="A0A381R4E6"/>
<proteinExistence type="inferred from homology"/>